<evidence type="ECO:0000313" key="3">
    <source>
        <dbReference type="Proteomes" id="UP000249464"/>
    </source>
</evidence>
<evidence type="ECO:0000313" key="2">
    <source>
        <dbReference type="EMBL" id="SGZ28335.1"/>
    </source>
</evidence>
<protein>
    <submittedName>
        <fullName evidence="2">BQ5605_C027g10315 protein</fullName>
    </submittedName>
</protein>
<feature type="region of interest" description="Disordered" evidence="1">
    <location>
        <begin position="1"/>
        <end position="20"/>
    </location>
</feature>
<accession>A0A2X0MRA5</accession>
<dbReference type="EMBL" id="FQNC01000089">
    <property type="protein sequence ID" value="SGZ28335.1"/>
    <property type="molecule type" value="Genomic_DNA"/>
</dbReference>
<organism evidence="2 3">
    <name type="scientific">Microbotryum silenes-dioicae</name>
    <dbReference type="NCBI Taxonomy" id="796604"/>
    <lineage>
        <taxon>Eukaryota</taxon>
        <taxon>Fungi</taxon>
        <taxon>Dikarya</taxon>
        <taxon>Basidiomycota</taxon>
        <taxon>Pucciniomycotina</taxon>
        <taxon>Microbotryomycetes</taxon>
        <taxon>Microbotryales</taxon>
        <taxon>Microbotryaceae</taxon>
        <taxon>Microbotryum</taxon>
    </lineage>
</organism>
<gene>
    <name evidence="2" type="primary">BQ5605_C027g10315</name>
    <name evidence="2" type="ORF">BQ5605_C027G10315</name>
</gene>
<sequence>MLFKQSSSRKSSSAVSMTATIEQKAPSKYEAKIPKLTRKLRTVCAMEDMAEAIRDVTGDRRLVGCDNLGTCRAVTRKAEVAQSGQLQYRKRSSWISSSRISPSSDSKSWGAWWEKLARDDESPENAVDLVHRGQQVLFRRRSCPGRTTYALRHRTTPAC</sequence>
<reference evidence="2 3" key="1">
    <citation type="submission" date="2016-11" db="EMBL/GenBank/DDBJ databases">
        <authorList>
            <person name="Jaros S."/>
            <person name="Januszkiewicz K."/>
            <person name="Wedrychowicz H."/>
        </authorList>
    </citation>
    <scope>NUCLEOTIDE SEQUENCE [LARGE SCALE GENOMIC DNA]</scope>
</reference>
<proteinExistence type="predicted"/>
<dbReference type="AlphaFoldDB" id="A0A2X0MRA5"/>
<dbReference type="STRING" id="796604.A0A2X0MRA5"/>
<evidence type="ECO:0000256" key="1">
    <source>
        <dbReference type="SAM" id="MobiDB-lite"/>
    </source>
</evidence>
<name>A0A2X0MRA5_9BASI</name>
<feature type="compositionally biased region" description="Low complexity" evidence="1">
    <location>
        <begin position="1"/>
        <end position="16"/>
    </location>
</feature>
<dbReference type="Proteomes" id="UP000249464">
    <property type="component" value="Unassembled WGS sequence"/>
</dbReference>
<keyword evidence="3" id="KW-1185">Reference proteome</keyword>